<dbReference type="RefSeq" id="WP_092500719.1">
    <property type="nucleotide sequence ID" value="NZ_FNFV01000005.1"/>
</dbReference>
<dbReference type="EMBL" id="FNFV01000005">
    <property type="protein sequence ID" value="SDK85831.1"/>
    <property type="molecule type" value="Genomic_DNA"/>
</dbReference>
<accession>A0A1G9FBU0</accession>
<name>A0A1G9FBU0_9RHOB</name>
<evidence type="ECO:0000313" key="1">
    <source>
        <dbReference type="EMBL" id="SDK85831.1"/>
    </source>
</evidence>
<sequence length="179" mass="19122">MAVTLKEVEAIPGSYPPAPGLLSDAASMLNHAAIWQRIEAYCRDRWTARQVVWTVEGGGTWEPPLSPATVNTVEVWEGGAWVPCTPAASPLGGYELPGEGPYRITADVGGGEVPAAVSEAFRRLAEYLADATDRAGVSSYSVNMGGAIQESYQRSPAWVARAMELSGAADLLRPYKRRA</sequence>
<dbReference type="STRING" id="990712.SAMN05216257_105122"/>
<dbReference type="AlphaFoldDB" id="A0A1G9FBU0"/>
<dbReference type="OrthoDB" id="7605215at2"/>
<protein>
    <submittedName>
        <fullName evidence="1">Uncharacterized protein</fullName>
    </submittedName>
</protein>
<evidence type="ECO:0000313" key="2">
    <source>
        <dbReference type="Proteomes" id="UP000199328"/>
    </source>
</evidence>
<keyword evidence="2" id="KW-1185">Reference proteome</keyword>
<reference evidence="2" key="1">
    <citation type="submission" date="2016-10" db="EMBL/GenBank/DDBJ databases">
        <authorList>
            <person name="Varghese N."/>
            <person name="Submissions S."/>
        </authorList>
    </citation>
    <scope>NUCLEOTIDE SEQUENCE [LARGE SCALE GENOMIC DNA]</scope>
    <source>
        <strain evidence="2">CGMCC 1.10789</strain>
    </source>
</reference>
<proteinExistence type="predicted"/>
<gene>
    <name evidence="1" type="ORF">SAMN05216257_105122</name>
</gene>
<organism evidence="1 2">
    <name type="scientific">Meinhardsimonia xiamenensis</name>
    <dbReference type="NCBI Taxonomy" id="990712"/>
    <lineage>
        <taxon>Bacteria</taxon>
        <taxon>Pseudomonadati</taxon>
        <taxon>Pseudomonadota</taxon>
        <taxon>Alphaproteobacteria</taxon>
        <taxon>Rhodobacterales</taxon>
        <taxon>Paracoccaceae</taxon>
        <taxon>Meinhardsimonia</taxon>
    </lineage>
</organism>
<dbReference type="Proteomes" id="UP000199328">
    <property type="component" value="Unassembled WGS sequence"/>
</dbReference>